<dbReference type="NCBIfam" id="NF000585">
    <property type="entry name" value="PRK00010.1"/>
    <property type="match status" value="1"/>
</dbReference>
<comment type="subunit">
    <text evidence="5">Part of the 50S ribosomal subunit; part of the 5S rRNA/L5/L18/L25 subcomplex. Contacts the 5S rRNA and the P site tRNA. Forms a bridge to the 30S subunit in the 70S ribosome.</text>
</comment>
<name>A0A2M8ETA4_9BACT</name>
<dbReference type="InterPro" id="IPR031309">
    <property type="entry name" value="Ribosomal_uL5_C"/>
</dbReference>
<dbReference type="AlphaFoldDB" id="A0A2M8ETA4"/>
<dbReference type="Pfam" id="PF00281">
    <property type="entry name" value="Ribosomal_L5"/>
    <property type="match status" value="1"/>
</dbReference>
<gene>
    <name evidence="5" type="primary">rplE</name>
    <name evidence="9" type="ORF">CO054_00725</name>
</gene>
<organism evidence="9 10">
    <name type="scientific">Candidatus Shapirobacteria bacterium CG_4_9_14_0_2_um_filter_39_11</name>
    <dbReference type="NCBI Taxonomy" id="1974478"/>
    <lineage>
        <taxon>Bacteria</taxon>
        <taxon>Candidatus Shapironibacteriota</taxon>
    </lineage>
</organism>
<evidence type="ECO:0000256" key="6">
    <source>
        <dbReference type="RuleBase" id="RU003930"/>
    </source>
</evidence>
<accession>A0A2M8ETA4</accession>
<dbReference type="Pfam" id="PF00673">
    <property type="entry name" value="Ribosomal_L5_C"/>
    <property type="match status" value="1"/>
</dbReference>
<comment type="similarity">
    <text evidence="1 5 6">Belongs to the universal ribosomal protein uL5 family.</text>
</comment>
<evidence type="ECO:0000256" key="4">
    <source>
        <dbReference type="ARBA" id="ARBA00035245"/>
    </source>
</evidence>
<dbReference type="PIRSF" id="PIRSF002161">
    <property type="entry name" value="Ribosomal_L5"/>
    <property type="match status" value="1"/>
</dbReference>
<dbReference type="SUPFAM" id="SSF55282">
    <property type="entry name" value="RL5-like"/>
    <property type="match status" value="1"/>
</dbReference>
<evidence type="ECO:0000256" key="3">
    <source>
        <dbReference type="ARBA" id="ARBA00023274"/>
    </source>
</evidence>
<dbReference type="GO" id="GO:0006412">
    <property type="term" value="P:translation"/>
    <property type="evidence" value="ECO:0007669"/>
    <property type="project" value="UniProtKB-UniRule"/>
</dbReference>
<dbReference type="Gene3D" id="3.30.1440.10">
    <property type="match status" value="1"/>
</dbReference>
<dbReference type="GO" id="GO:0019843">
    <property type="term" value="F:rRNA binding"/>
    <property type="evidence" value="ECO:0007669"/>
    <property type="project" value="UniProtKB-UniRule"/>
</dbReference>
<evidence type="ECO:0000256" key="1">
    <source>
        <dbReference type="ARBA" id="ARBA00008553"/>
    </source>
</evidence>
<keyword evidence="2 5" id="KW-0689">Ribosomal protein</keyword>
<feature type="domain" description="Large ribosomal subunit protein uL5 C-terminal" evidence="8">
    <location>
        <begin position="86"/>
        <end position="179"/>
    </location>
</feature>
<keyword evidence="5" id="KW-0820">tRNA-binding</keyword>
<protein>
    <recommendedName>
        <fullName evidence="4 5">Large ribosomal subunit protein uL5</fullName>
    </recommendedName>
</protein>
<dbReference type="InterPro" id="IPR020930">
    <property type="entry name" value="Ribosomal_uL5_bac-type"/>
</dbReference>
<comment type="caution">
    <text evidence="9">The sequence shown here is derived from an EMBL/GenBank/DDBJ whole genome shotgun (WGS) entry which is preliminary data.</text>
</comment>
<proteinExistence type="inferred from homology"/>
<evidence type="ECO:0000313" key="9">
    <source>
        <dbReference type="EMBL" id="PJC28340.1"/>
    </source>
</evidence>
<keyword evidence="5" id="KW-0699">rRNA-binding</keyword>
<evidence type="ECO:0000256" key="2">
    <source>
        <dbReference type="ARBA" id="ARBA00022980"/>
    </source>
</evidence>
<dbReference type="GO" id="GO:0003735">
    <property type="term" value="F:structural constituent of ribosome"/>
    <property type="evidence" value="ECO:0007669"/>
    <property type="project" value="InterPro"/>
</dbReference>
<dbReference type="HAMAP" id="MF_01333_B">
    <property type="entry name" value="Ribosomal_uL5_B"/>
    <property type="match status" value="1"/>
</dbReference>
<dbReference type="FunFam" id="3.30.1440.10:FF:000001">
    <property type="entry name" value="50S ribosomal protein L5"/>
    <property type="match status" value="1"/>
</dbReference>
<dbReference type="EMBL" id="PFSF01000015">
    <property type="protein sequence ID" value="PJC28340.1"/>
    <property type="molecule type" value="Genomic_DNA"/>
</dbReference>
<dbReference type="InterPro" id="IPR031310">
    <property type="entry name" value="Ribosomal_uL5_N"/>
</dbReference>
<keyword evidence="5" id="KW-0694">RNA-binding</keyword>
<dbReference type="GO" id="GO:1990904">
    <property type="term" value="C:ribonucleoprotein complex"/>
    <property type="evidence" value="ECO:0007669"/>
    <property type="project" value="UniProtKB-KW"/>
</dbReference>
<comment type="function">
    <text evidence="5">This is 1 of the proteins that bind and probably mediate the attachment of the 5S RNA into the large ribosomal subunit, where it forms part of the central protuberance. In the 70S ribosome it contacts protein S13 of the 30S subunit (bridge B1b), connecting the 2 subunits; this bridge is implicated in subunit movement. Contacts the P site tRNA; the 5S rRNA and some of its associated proteins might help stabilize positioning of ribosome-bound tRNAs.</text>
</comment>
<dbReference type="GO" id="GO:0005840">
    <property type="term" value="C:ribosome"/>
    <property type="evidence" value="ECO:0007669"/>
    <property type="project" value="UniProtKB-KW"/>
</dbReference>
<dbReference type="GO" id="GO:0000049">
    <property type="term" value="F:tRNA binding"/>
    <property type="evidence" value="ECO:0007669"/>
    <property type="project" value="UniProtKB-UniRule"/>
</dbReference>
<reference evidence="10" key="1">
    <citation type="submission" date="2017-09" db="EMBL/GenBank/DDBJ databases">
        <title>Depth-based differentiation of microbial function through sediment-hosted aquifers and enrichment of novel symbionts in the deep terrestrial subsurface.</title>
        <authorList>
            <person name="Probst A.J."/>
            <person name="Ladd B."/>
            <person name="Jarett J.K."/>
            <person name="Geller-Mcgrath D.E."/>
            <person name="Sieber C.M.K."/>
            <person name="Emerson J.B."/>
            <person name="Anantharaman K."/>
            <person name="Thomas B.C."/>
            <person name="Malmstrom R."/>
            <person name="Stieglmeier M."/>
            <person name="Klingl A."/>
            <person name="Woyke T."/>
            <person name="Ryan C.M."/>
            <person name="Banfield J.F."/>
        </authorList>
    </citation>
    <scope>NUCLEOTIDE SEQUENCE [LARGE SCALE GENOMIC DNA]</scope>
</reference>
<sequence>MSSNNLKQKYQKEIAQKLAKEFGKVNVLAAPRLEKVVINVGIGEAAQEKGLLDSVAEELAAITGQRPKICRARKAIADFKLQAGDPIGLVVTLRGKRMYDFLEKLVKIVLPRLRDFHGVSLKGFDGRGNYTLGLSEQTVFPEVDFGKIAKVRGLEITIVTNAKDDKKGQRLLEELGMPFAPPSEVQGKP</sequence>
<dbReference type="PANTHER" id="PTHR11994">
    <property type="entry name" value="60S RIBOSOMAL PROTEIN L11-RELATED"/>
    <property type="match status" value="1"/>
</dbReference>
<evidence type="ECO:0000259" key="7">
    <source>
        <dbReference type="Pfam" id="PF00281"/>
    </source>
</evidence>
<evidence type="ECO:0000313" key="10">
    <source>
        <dbReference type="Proteomes" id="UP000229816"/>
    </source>
</evidence>
<dbReference type="InterPro" id="IPR022803">
    <property type="entry name" value="Ribosomal_uL5_dom_sf"/>
</dbReference>
<dbReference type="InterPro" id="IPR002132">
    <property type="entry name" value="Ribosomal_uL5"/>
</dbReference>
<dbReference type="Proteomes" id="UP000229816">
    <property type="component" value="Unassembled WGS sequence"/>
</dbReference>
<evidence type="ECO:0000259" key="8">
    <source>
        <dbReference type="Pfam" id="PF00673"/>
    </source>
</evidence>
<evidence type="ECO:0000256" key="5">
    <source>
        <dbReference type="HAMAP-Rule" id="MF_01333"/>
    </source>
</evidence>
<feature type="domain" description="Large ribosomal subunit protein uL5 N-terminal" evidence="7">
    <location>
        <begin position="26"/>
        <end position="81"/>
    </location>
</feature>
<keyword evidence="3 5" id="KW-0687">Ribonucleoprotein</keyword>